<evidence type="ECO:0000313" key="3">
    <source>
        <dbReference type="EMBL" id="KAH9419887.1"/>
    </source>
</evidence>
<evidence type="ECO:0000256" key="2">
    <source>
        <dbReference type="SAM" id="Phobius"/>
    </source>
</evidence>
<evidence type="ECO:0008006" key="5">
    <source>
        <dbReference type="Google" id="ProtNLM"/>
    </source>
</evidence>
<feature type="compositionally biased region" description="Polar residues" evidence="1">
    <location>
        <begin position="252"/>
        <end position="272"/>
    </location>
</feature>
<feature type="region of interest" description="Disordered" evidence="1">
    <location>
        <begin position="199"/>
        <end position="272"/>
    </location>
</feature>
<feature type="region of interest" description="Disordered" evidence="1">
    <location>
        <begin position="57"/>
        <end position="89"/>
    </location>
</feature>
<keyword evidence="2" id="KW-0472">Membrane</keyword>
<feature type="compositionally biased region" description="Basic residues" evidence="1">
    <location>
        <begin position="238"/>
        <end position="249"/>
    </location>
</feature>
<name>A0ABQ8JBA2_DERPT</name>
<feature type="compositionally biased region" description="Basic and acidic residues" evidence="1">
    <location>
        <begin position="69"/>
        <end position="81"/>
    </location>
</feature>
<accession>A0ABQ8JBA2</accession>
<keyword evidence="4" id="KW-1185">Reference proteome</keyword>
<evidence type="ECO:0000256" key="1">
    <source>
        <dbReference type="SAM" id="MobiDB-lite"/>
    </source>
</evidence>
<comment type="caution">
    <text evidence="3">The sequence shown here is derived from an EMBL/GenBank/DDBJ whole genome shotgun (WGS) entry which is preliminary data.</text>
</comment>
<feature type="compositionally biased region" description="Gly residues" evidence="1">
    <location>
        <begin position="224"/>
        <end position="236"/>
    </location>
</feature>
<reference evidence="3 4" key="1">
    <citation type="journal article" date="2018" name="J. Allergy Clin. Immunol.">
        <title>High-quality assembly of Dermatophagoides pteronyssinus genome and transcriptome reveals a wide range of novel allergens.</title>
        <authorList>
            <person name="Liu X.Y."/>
            <person name="Yang K.Y."/>
            <person name="Wang M.Q."/>
            <person name="Kwok J.S."/>
            <person name="Zeng X."/>
            <person name="Yang Z."/>
            <person name="Xiao X.J."/>
            <person name="Lau C.P."/>
            <person name="Li Y."/>
            <person name="Huang Z.M."/>
            <person name="Ba J.G."/>
            <person name="Yim A.K."/>
            <person name="Ouyang C.Y."/>
            <person name="Ngai S.M."/>
            <person name="Chan T.F."/>
            <person name="Leung E.L."/>
            <person name="Liu L."/>
            <person name="Liu Z.G."/>
            <person name="Tsui S.K."/>
        </authorList>
    </citation>
    <scope>NUCLEOTIDE SEQUENCE [LARGE SCALE GENOMIC DNA]</scope>
    <source>
        <strain evidence="3">Derp</strain>
    </source>
</reference>
<reference evidence="3 4" key="2">
    <citation type="journal article" date="2022" name="Mol. Biol. Evol.">
        <title>Comparative Genomics Reveals Insights into the Divergent Evolution of Astigmatic Mites and Household Pest Adaptations.</title>
        <authorList>
            <person name="Xiong Q."/>
            <person name="Wan A.T."/>
            <person name="Liu X."/>
            <person name="Fung C.S."/>
            <person name="Xiao X."/>
            <person name="Malainual N."/>
            <person name="Hou J."/>
            <person name="Wang L."/>
            <person name="Wang M."/>
            <person name="Yang K.Y."/>
            <person name="Cui Y."/>
            <person name="Leung E.L."/>
            <person name="Nong W."/>
            <person name="Shin S.K."/>
            <person name="Au S.W."/>
            <person name="Jeong K.Y."/>
            <person name="Chew F.T."/>
            <person name="Hui J.H."/>
            <person name="Leung T.F."/>
            <person name="Tungtrongchitr A."/>
            <person name="Zhong N."/>
            <person name="Liu Z."/>
            <person name="Tsui S.K."/>
        </authorList>
    </citation>
    <scope>NUCLEOTIDE SEQUENCE [LARGE SCALE GENOMIC DNA]</scope>
    <source>
        <strain evidence="3">Derp</strain>
    </source>
</reference>
<protein>
    <recommendedName>
        <fullName evidence="5">Protein pygopus-like</fullName>
    </recommendedName>
</protein>
<proteinExistence type="predicted"/>
<keyword evidence="2" id="KW-0812">Transmembrane</keyword>
<evidence type="ECO:0000313" key="4">
    <source>
        <dbReference type="Proteomes" id="UP000887458"/>
    </source>
</evidence>
<feature type="transmembrane region" description="Helical" evidence="2">
    <location>
        <begin position="19"/>
        <end position="36"/>
    </location>
</feature>
<keyword evidence="2" id="KW-1133">Transmembrane helix</keyword>
<dbReference type="EMBL" id="NJHN03000054">
    <property type="protein sequence ID" value="KAH9419887.1"/>
    <property type="molecule type" value="Genomic_DNA"/>
</dbReference>
<dbReference type="Proteomes" id="UP000887458">
    <property type="component" value="Unassembled WGS sequence"/>
</dbReference>
<sequence>MNKIQNCRFHPYYHRRNDLFIYIMIVIISMIIIVSAEPQEKKGLFSQMNNWFAKLRGNKDQNNQQNQQDDQKKDDKKEEQTTMRPQIPMGPAAIYPPMFGMAAGPGFGPPIGGPGSPFAGIVAGAPPPMFHGPMTAMSTHQFAAHHHPPPPPRHLMHVGPSHGFGPFIGHHGSGGPIYSPYSQPSHLMPIHNDFADTYGSFGSPYSNEPNDPTETFAGPPGAGPMLGGGGGGGGPLGPHHHHHHHHHHPGSNADSMSDSAPGSSNYDDQYNK</sequence>
<feature type="compositionally biased region" description="Polar residues" evidence="1">
    <location>
        <begin position="203"/>
        <end position="213"/>
    </location>
</feature>
<gene>
    <name evidence="3" type="ORF">DERP_001720</name>
</gene>
<organism evidence="3 4">
    <name type="scientific">Dermatophagoides pteronyssinus</name>
    <name type="common">European house dust mite</name>
    <dbReference type="NCBI Taxonomy" id="6956"/>
    <lineage>
        <taxon>Eukaryota</taxon>
        <taxon>Metazoa</taxon>
        <taxon>Ecdysozoa</taxon>
        <taxon>Arthropoda</taxon>
        <taxon>Chelicerata</taxon>
        <taxon>Arachnida</taxon>
        <taxon>Acari</taxon>
        <taxon>Acariformes</taxon>
        <taxon>Sarcoptiformes</taxon>
        <taxon>Astigmata</taxon>
        <taxon>Psoroptidia</taxon>
        <taxon>Analgoidea</taxon>
        <taxon>Pyroglyphidae</taxon>
        <taxon>Dermatophagoidinae</taxon>
        <taxon>Dermatophagoides</taxon>
    </lineage>
</organism>